<organism evidence="3 4">
    <name type="scientific">Streptococcus henryi</name>
    <dbReference type="NCBI Taxonomy" id="439219"/>
    <lineage>
        <taxon>Bacteria</taxon>
        <taxon>Bacillati</taxon>
        <taxon>Bacillota</taxon>
        <taxon>Bacilli</taxon>
        <taxon>Lactobacillales</taxon>
        <taxon>Streptococcaceae</taxon>
        <taxon>Streptococcus</taxon>
    </lineage>
</organism>
<gene>
    <name evidence="3" type="ORF">SAMN02910293_02219</name>
</gene>
<dbReference type="SUPFAM" id="SSF47413">
    <property type="entry name" value="lambda repressor-like DNA-binding domains"/>
    <property type="match status" value="1"/>
</dbReference>
<dbReference type="PROSITE" id="PS50943">
    <property type="entry name" value="HTH_CROC1"/>
    <property type="match status" value="1"/>
</dbReference>
<evidence type="ECO:0000313" key="3">
    <source>
        <dbReference type="EMBL" id="SDB44872.1"/>
    </source>
</evidence>
<evidence type="ECO:0000259" key="2">
    <source>
        <dbReference type="PROSITE" id="PS50943"/>
    </source>
</evidence>
<dbReference type="PANTHER" id="PTHR46558:SF4">
    <property type="entry name" value="DNA-BIDING PHAGE PROTEIN"/>
    <property type="match status" value="1"/>
</dbReference>
<sequence length="104" mass="12037">MEHYIIQNFGPNLKRLRQKAGLSQTDLAKELGIGKQSLSDYEKQKSYPTFTNLDKIARFFQVNSSQLFGTIKESVVEDRSSDLEKLMDEFCELLEKRLKQSTKS</sequence>
<dbReference type="InterPro" id="IPR001387">
    <property type="entry name" value="Cro/C1-type_HTH"/>
</dbReference>
<dbReference type="CDD" id="cd00093">
    <property type="entry name" value="HTH_XRE"/>
    <property type="match status" value="1"/>
</dbReference>
<dbReference type="PANTHER" id="PTHR46558">
    <property type="entry name" value="TRACRIPTIONAL REGULATORY PROTEIN-RELATED-RELATED"/>
    <property type="match status" value="1"/>
</dbReference>
<dbReference type="SMART" id="SM00530">
    <property type="entry name" value="HTH_XRE"/>
    <property type="match status" value="1"/>
</dbReference>
<accession>A0A1G6DIB8</accession>
<dbReference type="RefSeq" id="WP_074486672.1">
    <property type="nucleotide sequence ID" value="NZ_FMXP01000040.1"/>
</dbReference>
<dbReference type="Proteomes" id="UP000182508">
    <property type="component" value="Unassembled WGS sequence"/>
</dbReference>
<protein>
    <submittedName>
        <fullName evidence="3">DNA-binding transcriptional regulator, XRE-family HTH domain</fullName>
    </submittedName>
</protein>
<name>A0A1G6DIB8_9STRE</name>
<proteinExistence type="predicted"/>
<keyword evidence="1 3" id="KW-0238">DNA-binding</keyword>
<dbReference type="InterPro" id="IPR010982">
    <property type="entry name" value="Lambda_DNA-bd_dom_sf"/>
</dbReference>
<dbReference type="GO" id="GO:0003677">
    <property type="term" value="F:DNA binding"/>
    <property type="evidence" value="ECO:0007669"/>
    <property type="project" value="UniProtKB-KW"/>
</dbReference>
<evidence type="ECO:0000256" key="1">
    <source>
        <dbReference type="ARBA" id="ARBA00023125"/>
    </source>
</evidence>
<dbReference type="Pfam" id="PF01381">
    <property type="entry name" value="HTH_3"/>
    <property type="match status" value="1"/>
</dbReference>
<keyword evidence="4" id="KW-1185">Reference proteome</keyword>
<dbReference type="AlphaFoldDB" id="A0A1G6DIB8"/>
<dbReference type="STRING" id="439219.SAMN02910293_02219"/>
<feature type="domain" description="HTH cro/C1-type" evidence="2">
    <location>
        <begin position="13"/>
        <end position="67"/>
    </location>
</feature>
<dbReference type="Gene3D" id="1.10.260.40">
    <property type="entry name" value="lambda repressor-like DNA-binding domains"/>
    <property type="match status" value="1"/>
</dbReference>
<reference evidence="3 4" key="1">
    <citation type="submission" date="2016-10" db="EMBL/GenBank/DDBJ databases">
        <authorList>
            <person name="de Groot N.N."/>
        </authorList>
    </citation>
    <scope>NUCLEOTIDE SEQUENCE [LARGE SCALE GENOMIC DNA]</scope>
    <source>
        <strain evidence="3 4">A-4</strain>
    </source>
</reference>
<evidence type="ECO:0000313" key="4">
    <source>
        <dbReference type="Proteomes" id="UP000182508"/>
    </source>
</evidence>
<dbReference type="EMBL" id="FMXP01000040">
    <property type="protein sequence ID" value="SDB44872.1"/>
    <property type="molecule type" value="Genomic_DNA"/>
</dbReference>